<comment type="caution">
    <text evidence="1">The sequence shown here is derived from an EMBL/GenBank/DDBJ whole genome shotgun (WGS) entry which is preliminary data.</text>
</comment>
<dbReference type="Proteomes" id="UP001222434">
    <property type="component" value="Unassembled WGS sequence"/>
</dbReference>
<dbReference type="RefSeq" id="WP_274711379.1">
    <property type="nucleotide sequence ID" value="NZ_JAILSO010000002.1"/>
</dbReference>
<reference evidence="1" key="2">
    <citation type="journal article" date="2022" name="J. Evol. Biol.">
        <title>Pre- and post-association barriers to host switching in sympatric mutualists.</title>
        <authorList>
            <person name="Dinges Z.M."/>
            <person name="Phillips R.K."/>
            <person name="Lively C.M."/>
            <person name="Bashey F."/>
        </authorList>
    </citation>
    <scope>NUCLEOTIDE SEQUENCE</scope>
    <source>
        <strain evidence="1">MC_266_E_2016</strain>
    </source>
</reference>
<dbReference type="EMBL" id="JAILSO010000002">
    <property type="protein sequence ID" value="MDE1476897.1"/>
    <property type="molecule type" value="Genomic_DNA"/>
</dbReference>
<evidence type="ECO:0000313" key="2">
    <source>
        <dbReference type="Proteomes" id="UP001222434"/>
    </source>
</evidence>
<name>A0AAJ1J3N4_XENBV</name>
<accession>A0AAJ1J3N4</accession>
<organism evidence="1 2">
    <name type="scientific">Xenorhabdus bovienii</name>
    <name type="common">Xenorhabdus nematophila subsp. bovienii</name>
    <dbReference type="NCBI Taxonomy" id="40576"/>
    <lineage>
        <taxon>Bacteria</taxon>
        <taxon>Pseudomonadati</taxon>
        <taxon>Pseudomonadota</taxon>
        <taxon>Gammaproteobacteria</taxon>
        <taxon>Enterobacterales</taxon>
        <taxon>Morganellaceae</taxon>
        <taxon>Xenorhabdus</taxon>
    </lineage>
</organism>
<gene>
    <name evidence="1" type="ORF">KKJ01_01210</name>
</gene>
<protein>
    <submittedName>
        <fullName evidence="1">Uncharacterized protein</fullName>
    </submittedName>
</protein>
<sequence length="69" mass="7336">MMPPRGAIAGVSERVPLFCHSSGEGVGAGRPAGVAAGAHFMKMKMAITQNRKQSPWPHCPIFALLYLSN</sequence>
<reference evidence="1" key="1">
    <citation type="submission" date="2021-08" db="EMBL/GenBank/DDBJ databases">
        <authorList>
            <person name="Papudeshi B."/>
            <person name="Bashey-Visser F."/>
        </authorList>
    </citation>
    <scope>NUCLEOTIDE SEQUENCE</scope>
    <source>
        <strain evidence="1">MC_266_E_2016</strain>
    </source>
</reference>
<evidence type="ECO:0000313" key="1">
    <source>
        <dbReference type="EMBL" id="MDE1476897.1"/>
    </source>
</evidence>
<proteinExistence type="predicted"/>
<dbReference type="AlphaFoldDB" id="A0AAJ1J3N4"/>